<dbReference type="Pfam" id="PF20151">
    <property type="entry name" value="DUF6533"/>
    <property type="match status" value="1"/>
</dbReference>
<protein>
    <recommendedName>
        <fullName evidence="2">DUF6533 domain-containing protein</fullName>
    </recommendedName>
</protein>
<dbReference type="AlphaFoldDB" id="A0A0H2RIG4"/>
<gene>
    <name evidence="3" type="ORF">SCHPADRAFT_943755</name>
</gene>
<organism evidence="3 4">
    <name type="scientific">Schizopora paradoxa</name>
    <dbReference type="NCBI Taxonomy" id="27342"/>
    <lineage>
        <taxon>Eukaryota</taxon>
        <taxon>Fungi</taxon>
        <taxon>Dikarya</taxon>
        <taxon>Basidiomycota</taxon>
        <taxon>Agaricomycotina</taxon>
        <taxon>Agaricomycetes</taxon>
        <taxon>Hymenochaetales</taxon>
        <taxon>Schizoporaceae</taxon>
        <taxon>Schizopora</taxon>
    </lineage>
</organism>
<feature type="transmembrane region" description="Helical" evidence="1">
    <location>
        <begin position="228"/>
        <end position="247"/>
    </location>
</feature>
<evidence type="ECO:0000256" key="1">
    <source>
        <dbReference type="SAM" id="Phobius"/>
    </source>
</evidence>
<feature type="domain" description="DUF6533" evidence="2">
    <location>
        <begin position="23"/>
        <end position="68"/>
    </location>
</feature>
<keyword evidence="1" id="KW-0472">Membrane</keyword>
<reference evidence="3 4" key="1">
    <citation type="submission" date="2015-04" db="EMBL/GenBank/DDBJ databases">
        <title>Complete genome sequence of Schizopora paradoxa KUC8140, a cosmopolitan wood degrader in East Asia.</title>
        <authorList>
            <consortium name="DOE Joint Genome Institute"/>
            <person name="Min B."/>
            <person name="Park H."/>
            <person name="Jang Y."/>
            <person name="Kim J.-J."/>
            <person name="Kim K.H."/>
            <person name="Pangilinan J."/>
            <person name="Lipzen A."/>
            <person name="Riley R."/>
            <person name="Grigoriev I.V."/>
            <person name="Spatafora J.W."/>
            <person name="Choi I.-G."/>
        </authorList>
    </citation>
    <scope>NUCLEOTIDE SEQUENCE [LARGE SCALE GENOMIC DNA]</scope>
    <source>
        <strain evidence="3 4">KUC8140</strain>
    </source>
</reference>
<evidence type="ECO:0000259" key="2">
    <source>
        <dbReference type="Pfam" id="PF20151"/>
    </source>
</evidence>
<dbReference type="Proteomes" id="UP000053477">
    <property type="component" value="Unassembled WGS sequence"/>
</dbReference>
<sequence length="310" mass="35647">MDPPNEDFRAEINLIGDQYAFSYATVSSLAWLSYDIVITAHREVDAVWRRKWTIGKTFYIISRYYALLNLISYVVVLTDTHMLSHTSIYRGQLLIPFFVDCLLILRLYAMYNGDRKVLAFLISCLVVQTVLLVYSSYSTINEVVILQKTRPFRGCRFIFPQDHPKTYFPWIFAMVAQVIYLAFTLVKYIKTIRMFRSQSSNSRSLWRAIRDSRDLHPVFALFVRDGTAAFLVILAAHSVNVFTMIFVTGPLQRSGRPGHGIKGISQPRTIIPPVRFIKAFVSSSYKYTSQYSPQLAESDTLQRSIISVIS</sequence>
<feature type="transmembrane region" description="Helical" evidence="1">
    <location>
        <begin position="88"/>
        <end position="105"/>
    </location>
</feature>
<feature type="transmembrane region" description="Helical" evidence="1">
    <location>
        <begin position="167"/>
        <end position="189"/>
    </location>
</feature>
<keyword evidence="4" id="KW-1185">Reference proteome</keyword>
<name>A0A0H2RIG4_9AGAM</name>
<accession>A0A0H2RIG4</accession>
<evidence type="ECO:0000313" key="4">
    <source>
        <dbReference type="Proteomes" id="UP000053477"/>
    </source>
</evidence>
<evidence type="ECO:0000313" key="3">
    <source>
        <dbReference type="EMBL" id="KLO09253.1"/>
    </source>
</evidence>
<feature type="transmembrane region" description="Helical" evidence="1">
    <location>
        <begin position="117"/>
        <end position="137"/>
    </location>
</feature>
<dbReference type="EMBL" id="KQ086061">
    <property type="protein sequence ID" value="KLO09253.1"/>
    <property type="molecule type" value="Genomic_DNA"/>
</dbReference>
<dbReference type="InterPro" id="IPR045340">
    <property type="entry name" value="DUF6533"/>
</dbReference>
<dbReference type="InParanoid" id="A0A0H2RIG4"/>
<proteinExistence type="predicted"/>
<feature type="transmembrane region" description="Helical" evidence="1">
    <location>
        <begin position="58"/>
        <end position="76"/>
    </location>
</feature>
<keyword evidence="1" id="KW-0812">Transmembrane</keyword>
<dbReference type="OrthoDB" id="3349377at2759"/>
<keyword evidence="1" id="KW-1133">Transmembrane helix</keyword>